<feature type="domain" description="PD-(D/E)XK endonuclease-like" evidence="1">
    <location>
        <begin position="114"/>
        <end position="244"/>
    </location>
</feature>
<evidence type="ECO:0000259" key="1">
    <source>
        <dbReference type="Pfam" id="PF12705"/>
    </source>
</evidence>
<dbReference type="Proteomes" id="UP000178991">
    <property type="component" value="Unassembled WGS sequence"/>
</dbReference>
<proteinExistence type="predicted"/>
<name>A0A1G2HKA7_9BACT</name>
<evidence type="ECO:0000313" key="2">
    <source>
        <dbReference type="EMBL" id="OGZ62883.1"/>
    </source>
</evidence>
<dbReference type="InterPro" id="IPR011604">
    <property type="entry name" value="PDDEXK-like_dom_sf"/>
</dbReference>
<reference evidence="2 3" key="1">
    <citation type="journal article" date="2016" name="Nat. Commun.">
        <title>Thousands of microbial genomes shed light on interconnected biogeochemical processes in an aquifer system.</title>
        <authorList>
            <person name="Anantharaman K."/>
            <person name="Brown C.T."/>
            <person name="Hug L.A."/>
            <person name="Sharon I."/>
            <person name="Castelle C.J."/>
            <person name="Probst A.J."/>
            <person name="Thomas B.C."/>
            <person name="Singh A."/>
            <person name="Wilkins M.J."/>
            <person name="Karaoz U."/>
            <person name="Brodie E.L."/>
            <person name="Williams K.H."/>
            <person name="Hubbard S.S."/>
            <person name="Banfield J.F."/>
        </authorList>
    </citation>
    <scope>NUCLEOTIDE SEQUENCE [LARGE SCALE GENOMIC DNA]</scope>
</reference>
<dbReference type="EMBL" id="MHOL01000011">
    <property type="protein sequence ID" value="OGZ62883.1"/>
    <property type="molecule type" value="Genomic_DNA"/>
</dbReference>
<comment type="caution">
    <text evidence="2">The sequence shown here is derived from an EMBL/GenBank/DDBJ whole genome shotgun (WGS) entry which is preliminary data.</text>
</comment>
<dbReference type="AlphaFoldDB" id="A0A1G2HKA7"/>
<dbReference type="Pfam" id="PF12705">
    <property type="entry name" value="PDDEXK_1"/>
    <property type="match status" value="1"/>
</dbReference>
<gene>
    <name evidence="2" type="ORF">A2639_00065</name>
</gene>
<organism evidence="2 3">
    <name type="scientific">Candidatus Staskawiczbacteria bacterium RIFCSPHIGHO2_01_FULL_34_27</name>
    <dbReference type="NCBI Taxonomy" id="1802199"/>
    <lineage>
        <taxon>Bacteria</taxon>
        <taxon>Candidatus Staskawicziibacteriota</taxon>
    </lineage>
</organism>
<sequence>MMQKRRKNLYDAKSDVPFNLSRSKIDFFLECPKCFYLDRRLGIARPGMPGWSLNSAVDALFKNEFDGFRDQRKPHTLMTLYNIDAIPFWHPNLHIWRDDVNQKIGASVLNKVTNLNICGIIDDIWQNTKTEELHIVDYKSTSTNGEVSLDGEYKDGYKRQMDIYQWIFRQLGFNVSKTGYFVYANGIKDHGKIFSNKLEFKTTIIPYIADDSWVQKTILDIKKCLDSDEPPNSGKKCEHCSYRKLINDEVLKTQTNLL</sequence>
<dbReference type="Gene3D" id="3.90.320.10">
    <property type="match status" value="1"/>
</dbReference>
<evidence type="ECO:0000313" key="3">
    <source>
        <dbReference type="Proteomes" id="UP000178991"/>
    </source>
</evidence>
<protein>
    <recommendedName>
        <fullName evidence="1">PD-(D/E)XK endonuclease-like domain-containing protein</fullName>
    </recommendedName>
</protein>
<accession>A0A1G2HKA7</accession>
<dbReference type="InterPro" id="IPR038726">
    <property type="entry name" value="PDDEXK_AddAB-type"/>
</dbReference>